<dbReference type="STRING" id="454130.A0A0U5G7E0"/>
<feature type="compositionally biased region" description="Low complexity" evidence="1">
    <location>
        <begin position="146"/>
        <end position="157"/>
    </location>
</feature>
<evidence type="ECO:0000313" key="3">
    <source>
        <dbReference type="Proteomes" id="UP000054771"/>
    </source>
</evidence>
<dbReference type="EMBL" id="CDMC01000009">
    <property type="protein sequence ID" value="CEL07127.1"/>
    <property type="molecule type" value="Genomic_DNA"/>
</dbReference>
<dbReference type="OMA" id="HYETRDS"/>
<feature type="compositionally biased region" description="Polar residues" evidence="1">
    <location>
        <begin position="130"/>
        <end position="145"/>
    </location>
</feature>
<feature type="compositionally biased region" description="Polar residues" evidence="1">
    <location>
        <begin position="387"/>
        <end position="401"/>
    </location>
</feature>
<evidence type="ECO:0000256" key="1">
    <source>
        <dbReference type="SAM" id="MobiDB-lite"/>
    </source>
</evidence>
<accession>A0A0U5G7E0</accession>
<organism evidence="2 3">
    <name type="scientific">Aspergillus calidoustus</name>
    <dbReference type="NCBI Taxonomy" id="454130"/>
    <lineage>
        <taxon>Eukaryota</taxon>
        <taxon>Fungi</taxon>
        <taxon>Dikarya</taxon>
        <taxon>Ascomycota</taxon>
        <taxon>Pezizomycotina</taxon>
        <taxon>Eurotiomycetes</taxon>
        <taxon>Eurotiomycetidae</taxon>
        <taxon>Eurotiales</taxon>
        <taxon>Aspergillaceae</taxon>
        <taxon>Aspergillus</taxon>
        <taxon>Aspergillus subgen. Nidulantes</taxon>
    </lineage>
</organism>
<proteinExistence type="predicted"/>
<feature type="compositionally biased region" description="Low complexity" evidence="1">
    <location>
        <begin position="371"/>
        <end position="386"/>
    </location>
</feature>
<feature type="region of interest" description="Disordered" evidence="1">
    <location>
        <begin position="496"/>
        <end position="537"/>
    </location>
</feature>
<dbReference type="OrthoDB" id="9977870at2759"/>
<name>A0A0U5G7E0_ASPCI</name>
<protein>
    <submittedName>
        <fullName evidence="2">Uncharacterized protein</fullName>
    </submittedName>
</protein>
<feature type="region of interest" description="Disordered" evidence="1">
    <location>
        <begin position="130"/>
        <end position="160"/>
    </location>
</feature>
<evidence type="ECO:0000313" key="2">
    <source>
        <dbReference type="EMBL" id="CEL07127.1"/>
    </source>
</evidence>
<keyword evidence="3" id="KW-1185">Reference proteome</keyword>
<dbReference type="AlphaFoldDB" id="A0A0U5G7E0"/>
<sequence length="537" mass="60005">MSVSDKTVDDKCAPCVPGNEKACNCVMASTKLAGIDDDQYRRDVLLLSSGEQESAREQQLVEDAKQLGLKVPDVEIVASLAASIASGMVDLSSPILSSSSSTDRNSVCDASSIQESAPLDQLGSSLSEYTLSSNPAKGGSTRSIASLSTRPTSYSSSEGKLAQGTDTITIGPFGHRGSLLSVINGSEKKEKERRRSSIKSAIGKIHFRKKRTPSTVLLPPAAQITFTKGESGVEKLYVESKPSTSRRSLAQDDEEEVLKLEVPVFDNEALLRSLANPELKQLREAHTMERNRHVSFQNNLVGELRRIQQTKVEETLAHNRHIEDEKREKNIADASRMEERQLVVEMEQVREFERAKTNSRTRIKYMEGYLSSSSPPSSRSPSISGSDLTTGRSFTQQQKAQLAQEYHDYDAMDQLHEAKIKVLRDRQEIRLQEAVARMNRELEALIDKHTVEWSELQKSHQQEEVTLVQSLDAKKARLRHRWVLEEAILRKKLEDQHEKPYGPLPPLSFSDTQSETRDSAICVVDTDQDSETLRQKS</sequence>
<feature type="region of interest" description="Disordered" evidence="1">
    <location>
        <begin position="368"/>
        <end position="402"/>
    </location>
</feature>
<gene>
    <name evidence="2" type="ORF">ASPCAL10290</name>
</gene>
<reference evidence="3" key="1">
    <citation type="journal article" date="2016" name="Genome Announc.">
        <title>Draft genome sequences of fungus Aspergillus calidoustus.</title>
        <authorList>
            <person name="Horn F."/>
            <person name="Linde J."/>
            <person name="Mattern D.J."/>
            <person name="Walther G."/>
            <person name="Guthke R."/>
            <person name="Scherlach K."/>
            <person name="Martin K."/>
            <person name="Brakhage A.A."/>
            <person name="Petzke L."/>
            <person name="Valiante V."/>
        </authorList>
    </citation>
    <scope>NUCLEOTIDE SEQUENCE [LARGE SCALE GENOMIC DNA]</scope>
    <source>
        <strain evidence="3">SF006504</strain>
    </source>
</reference>
<dbReference type="Proteomes" id="UP000054771">
    <property type="component" value="Unassembled WGS sequence"/>
</dbReference>